<dbReference type="AlphaFoldDB" id="A0A1G9MU94"/>
<keyword evidence="7 11" id="KW-0521">NADP</keyword>
<evidence type="ECO:0000256" key="9">
    <source>
        <dbReference type="ARBA" id="ARBA00032024"/>
    </source>
</evidence>
<comment type="catalytic activity">
    <reaction evidence="10 11">
        <text>(R)-pantoate + NADP(+) = 2-dehydropantoate + NADPH + H(+)</text>
        <dbReference type="Rhea" id="RHEA:16233"/>
        <dbReference type="ChEBI" id="CHEBI:11561"/>
        <dbReference type="ChEBI" id="CHEBI:15378"/>
        <dbReference type="ChEBI" id="CHEBI:15980"/>
        <dbReference type="ChEBI" id="CHEBI:57783"/>
        <dbReference type="ChEBI" id="CHEBI:58349"/>
        <dbReference type="EC" id="1.1.1.169"/>
    </reaction>
</comment>
<evidence type="ECO:0000313" key="14">
    <source>
        <dbReference type="EMBL" id="SDL77205.1"/>
    </source>
</evidence>
<accession>A0A1G9MU94</accession>
<evidence type="ECO:0000256" key="10">
    <source>
        <dbReference type="ARBA" id="ARBA00048793"/>
    </source>
</evidence>
<evidence type="ECO:0000256" key="3">
    <source>
        <dbReference type="ARBA" id="ARBA00007870"/>
    </source>
</evidence>
<dbReference type="EC" id="1.1.1.169" evidence="4 11"/>
<dbReference type="InterPro" id="IPR008927">
    <property type="entry name" value="6-PGluconate_DH-like_C_sf"/>
</dbReference>
<dbReference type="NCBIfam" id="TIGR00745">
    <property type="entry name" value="apbA_panE"/>
    <property type="match status" value="1"/>
</dbReference>
<dbReference type="STRING" id="482461.SAMN05216244_0709"/>
<dbReference type="InterPro" id="IPR003710">
    <property type="entry name" value="ApbA"/>
</dbReference>
<dbReference type="InterPro" id="IPR013332">
    <property type="entry name" value="KPR_N"/>
</dbReference>
<dbReference type="EMBL" id="FNHF01000001">
    <property type="protein sequence ID" value="SDL77205.1"/>
    <property type="molecule type" value="Genomic_DNA"/>
</dbReference>
<feature type="domain" description="Ketopantoate reductase C-terminal" evidence="13">
    <location>
        <begin position="173"/>
        <end position="284"/>
    </location>
</feature>
<dbReference type="SUPFAM" id="SSF51735">
    <property type="entry name" value="NAD(P)-binding Rossmann-fold domains"/>
    <property type="match status" value="1"/>
</dbReference>
<dbReference type="UniPathway" id="UPA00028">
    <property type="reaction ID" value="UER00004"/>
</dbReference>
<comment type="function">
    <text evidence="1 11">Catalyzes the NADPH-dependent reduction of ketopantoate into pantoic acid.</text>
</comment>
<dbReference type="PANTHER" id="PTHR43765:SF2">
    <property type="entry name" value="2-DEHYDROPANTOATE 2-REDUCTASE"/>
    <property type="match status" value="1"/>
</dbReference>
<dbReference type="Pfam" id="PF08546">
    <property type="entry name" value="ApbA_C"/>
    <property type="match status" value="1"/>
</dbReference>
<evidence type="ECO:0000256" key="11">
    <source>
        <dbReference type="RuleBase" id="RU362068"/>
    </source>
</evidence>
<feature type="domain" description="Ketopantoate reductase N-terminal" evidence="12">
    <location>
        <begin position="3"/>
        <end position="145"/>
    </location>
</feature>
<keyword evidence="15" id="KW-1185">Reference proteome</keyword>
<reference evidence="15" key="1">
    <citation type="submission" date="2016-10" db="EMBL/GenBank/DDBJ databases">
        <authorList>
            <person name="Varghese N."/>
            <person name="Submissions S."/>
        </authorList>
    </citation>
    <scope>NUCLEOTIDE SEQUENCE [LARGE SCALE GENOMIC DNA]</scope>
    <source>
        <strain evidence="15">CGMCC 1.6199</strain>
    </source>
</reference>
<dbReference type="GO" id="GO:0015940">
    <property type="term" value="P:pantothenate biosynthetic process"/>
    <property type="evidence" value="ECO:0007669"/>
    <property type="project" value="UniProtKB-UniPathway"/>
</dbReference>
<gene>
    <name evidence="14" type="ORF">SAMN05216244_0709</name>
</gene>
<comment type="pathway">
    <text evidence="2 11">Cofactor biosynthesis; (R)-pantothenate biosynthesis; (R)-pantoate from 3-methyl-2-oxobutanoate: step 2/2.</text>
</comment>
<dbReference type="RefSeq" id="WP_074597463.1">
    <property type="nucleotide sequence ID" value="NZ_FNHF01000001.1"/>
</dbReference>
<proteinExistence type="inferred from homology"/>
<dbReference type="Gene3D" id="3.40.50.720">
    <property type="entry name" value="NAD(P)-binding Rossmann-like Domain"/>
    <property type="match status" value="1"/>
</dbReference>
<name>A0A1G9MU94_9BACI</name>
<evidence type="ECO:0000256" key="7">
    <source>
        <dbReference type="ARBA" id="ARBA00022857"/>
    </source>
</evidence>
<evidence type="ECO:0000256" key="6">
    <source>
        <dbReference type="ARBA" id="ARBA00022655"/>
    </source>
</evidence>
<dbReference type="Pfam" id="PF02558">
    <property type="entry name" value="ApbA"/>
    <property type="match status" value="1"/>
</dbReference>
<evidence type="ECO:0000259" key="13">
    <source>
        <dbReference type="Pfam" id="PF08546"/>
    </source>
</evidence>
<evidence type="ECO:0000259" key="12">
    <source>
        <dbReference type="Pfam" id="PF02558"/>
    </source>
</evidence>
<evidence type="ECO:0000256" key="4">
    <source>
        <dbReference type="ARBA" id="ARBA00013014"/>
    </source>
</evidence>
<sequence>MKVGIIGGGAVGLLTAVNLTKGGHQVTVYVRREEQKHEINKGGVSLVPDYKNFPVRALLLEELRKEDIIMIAVKQYHLSDILPRLQSYLNIPLIFLQNGMGHLELLSPLKDSHQMLLGVLEYGALKHDDYTVEQTGKGICRIASLSELSATSNQTIHKLATSSYPINLEEDWYHMLAQKLVVNAVINPLTALFQVKNESLLENEHLLWLAEKLCQEACEVLGLSSGKSWEIVKRIVYQTKENYSSMCKDIEAGRRTEIEAISGYILKKTQCDLVYTSFAYRSIKALEMNAGGLKDD</sequence>
<dbReference type="InterPro" id="IPR050838">
    <property type="entry name" value="Ketopantoate_reductase"/>
</dbReference>
<organism evidence="14 15">
    <name type="scientific">Sediminibacillus halophilus</name>
    <dbReference type="NCBI Taxonomy" id="482461"/>
    <lineage>
        <taxon>Bacteria</taxon>
        <taxon>Bacillati</taxon>
        <taxon>Bacillota</taxon>
        <taxon>Bacilli</taxon>
        <taxon>Bacillales</taxon>
        <taxon>Bacillaceae</taxon>
        <taxon>Sediminibacillus</taxon>
    </lineage>
</organism>
<evidence type="ECO:0000256" key="8">
    <source>
        <dbReference type="ARBA" id="ARBA00023002"/>
    </source>
</evidence>
<comment type="similarity">
    <text evidence="3 11">Belongs to the ketopantoate reductase family.</text>
</comment>
<keyword evidence="8 11" id="KW-0560">Oxidoreductase</keyword>
<dbReference type="InterPro" id="IPR036291">
    <property type="entry name" value="NAD(P)-bd_dom_sf"/>
</dbReference>
<dbReference type="InterPro" id="IPR013328">
    <property type="entry name" value="6PGD_dom2"/>
</dbReference>
<evidence type="ECO:0000256" key="1">
    <source>
        <dbReference type="ARBA" id="ARBA00002919"/>
    </source>
</evidence>
<dbReference type="SUPFAM" id="SSF48179">
    <property type="entry name" value="6-phosphogluconate dehydrogenase C-terminal domain-like"/>
    <property type="match status" value="1"/>
</dbReference>
<dbReference type="Gene3D" id="1.10.1040.10">
    <property type="entry name" value="N-(1-d-carboxylethyl)-l-norvaline Dehydrogenase, domain 2"/>
    <property type="match status" value="1"/>
</dbReference>
<dbReference type="GO" id="GO:0050661">
    <property type="term" value="F:NADP binding"/>
    <property type="evidence" value="ECO:0007669"/>
    <property type="project" value="TreeGrafter"/>
</dbReference>
<evidence type="ECO:0000313" key="15">
    <source>
        <dbReference type="Proteomes" id="UP000182347"/>
    </source>
</evidence>
<dbReference type="Proteomes" id="UP000182347">
    <property type="component" value="Unassembled WGS sequence"/>
</dbReference>
<dbReference type="GO" id="GO:0005737">
    <property type="term" value="C:cytoplasm"/>
    <property type="evidence" value="ECO:0007669"/>
    <property type="project" value="TreeGrafter"/>
</dbReference>
<dbReference type="InterPro" id="IPR013752">
    <property type="entry name" value="KPA_reductase"/>
</dbReference>
<dbReference type="GO" id="GO:0008677">
    <property type="term" value="F:2-dehydropantoate 2-reductase activity"/>
    <property type="evidence" value="ECO:0007669"/>
    <property type="project" value="UniProtKB-EC"/>
</dbReference>
<evidence type="ECO:0000256" key="5">
    <source>
        <dbReference type="ARBA" id="ARBA00019465"/>
    </source>
</evidence>
<dbReference type="PANTHER" id="PTHR43765">
    <property type="entry name" value="2-DEHYDROPANTOATE 2-REDUCTASE-RELATED"/>
    <property type="match status" value="1"/>
</dbReference>
<keyword evidence="6 11" id="KW-0566">Pantothenate biosynthesis</keyword>
<evidence type="ECO:0000256" key="2">
    <source>
        <dbReference type="ARBA" id="ARBA00004994"/>
    </source>
</evidence>
<protein>
    <recommendedName>
        <fullName evidence="5 11">2-dehydropantoate 2-reductase</fullName>
        <ecNumber evidence="4 11">1.1.1.169</ecNumber>
    </recommendedName>
    <alternativeName>
        <fullName evidence="9 11">Ketopantoate reductase</fullName>
    </alternativeName>
</protein>